<feature type="domain" description="F-box" evidence="1">
    <location>
        <begin position="14"/>
        <end position="61"/>
    </location>
</feature>
<dbReference type="PROSITE" id="PS50181">
    <property type="entry name" value="FBOX"/>
    <property type="match status" value="1"/>
</dbReference>
<dbReference type="InterPro" id="IPR036047">
    <property type="entry name" value="F-box-like_dom_sf"/>
</dbReference>
<name>A0AAF0XWS9_DAUCS</name>
<dbReference type="InterPro" id="IPR055411">
    <property type="entry name" value="LRR_FXL15/At3g58940/PEG3-like"/>
</dbReference>
<evidence type="ECO:0000313" key="2">
    <source>
        <dbReference type="EMBL" id="WOH15718.1"/>
    </source>
</evidence>
<reference evidence="2" key="1">
    <citation type="journal article" date="2016" name="Nat. Genet.">
        <title>A high-quality carrot genome assembly provides new insights into carotenoid accumulation and asterid genome evolution.</title>
        <authorList>
            <person name="Iorizzo M."/>
            <person name="Ellison S."/>
            <person name="Senalik D."/>
            <person name="Zeng P."/>
            <person name="Satapoomin P."/>
            <person name="Huang J."/>
            <person name="Bowman M."/>
            <person name="Iovene M."/>
            <person name="Sanseverino W."/>
            <person name="Cavagnaro P."/>
            <person name="Yildiz M."/>
            <person name="Macko-Podgorni A."/>
            <person name="Moranska E."/>
            <person name="Grzebelus E."/>
            <person name="Grzebelus D."/>
            <person name="Ashrafi H."/>
            <person name="Zheng Z."/>
            <person name="Cheng S."/>
            <person name="Spooner D."/>
            <person name="Van Deynze A."/>
            <person name="Simon P."/>
        </authorList>
    </citation>
    <scope>NUCLEOTIDE SEQUENCE</scope>
    <source>
        <tissue evidence="2">Leaf</tissue>
    </source>
</reference>
<evidence type="ECO:0000259" key="1">
    <source>
        <dbReference type="PROSITE" id="PS50181"/>
    </source>
</evidence>
<keyword evidence="3" id="KW-1185">Reference proteome</keyword>
<dbReference type="SMART" id="SM00256">
    <property type="entry name" value="FBOX"/>
    <property type="match status" value="1"/>
</dbReference>
<dbReference type="PANTHER" id="PTHR31639:SF256">
    <property type="entry name" value="OS07G0242900 PROTEIN"/>
    <property type="match status" value="1"/>
</dbReference>
<dbReference type="Gene3D" id="3.80.10.10">
    <property type="entry name" value="Ribonuclease Inhibitor"/>
    <property type="match status" value="1"/>
</dbReference>
<reference evidence="2" key="2">
    <citation type="submission" date="2022-03" db="EMBL/GenBank/DDBJ databases">
        <title>Draft title - Genomic analysis of global carrot germplasm unveils the trajectory of domestication and the origin of high carotenoid orange carrot.</title>
        <authorList>
            <person name="Iorizzo M."/>
            <person name="Ellison S."/>
            <person name="Senalik D."/>
            <person name="Macko-Podgorni A."/>
            <person name="Grzebelus D."/>
            <person name="Bostan H."/>
            <person name="Rolling W."/>
            <person name="Curaba J."/>
            <person name="Simon P."/>
        </authorList>
    </citation>
    <scope>NUCLEOTIDE SEQUENCE</scope>
    <source>
        <tissue evidence="2">Leaf</tissue>
    </source>
</reference>
<dbReference type="Pfam" id="PF24758">
    <property type="entry name" value="LRR_At5g56370"/>
    <property type="match status" value="1"/>
</dbReference>
<dbReference type="Pfam" id="PF00646">
    <property type="entry name" value="F-box"/>
    <property type="match status" value="1"/>
</dbReference>
<proteinExistence type="predicted"/>
<evidence type="ECO:0000313" key="3">
    <source>
        <dbReference type="Proteomes" id="UP000077755"/>
    </source>
</evidence>
<dbReference type="SUPFAM" id="SSF52047">
    <property type="entry name" value="RNI-like"/>
    <property type="match status" value="1"/>
</dbReference>
<protein>
    <recommendedName>
        <fullName evidence="1">F-box domain-containing protein</fullName>
    </recommendedName>
</protein>
<dbReference type="Gene3D" id="1.20.1280.50">
    <property type="match status" value="1"/>
</dbReference>
<organism evidence="2 3">
    <name type="scientific">Daucus carota subsp. sativus</name>
    <name type="common">Carrot</name>
    <dbReference type="NCBI Taxonomy" id="79200"/>
    <lineage>
        <taxon>Eukaryota</taxon>
        <taxon>Viridiplantae</taxon>
        <taxon>Streptophyta</taxon>
        <taxon>Embryophyta</taxon>
        <taxon>Tracheophyta</taxon>
        <taxon>Spermatophyta</taxon>
        <taxon>Magnoliopsida</taxon>
        <taxon>eudicotyledons</taxon>
        <taxon>Gunneridae</taxon>
        <taxon>Pentapetalae</taxon>
        <taxon>asterids</taxon>
        <taxon>campanulids</taxon>
        <taxon>Apiales</taxon>
        <taxon>Apiaceae</taxon>
        <taxon>Apioideae</taxon>
        <taxon>Scandiceae</taxon>
        <taxon>Daucinae</taxon>
        <taxon>Daucus</taxon>
        <taxon>Daucus sect. Daucus</taxon>
    </lineage>
</organism>
<dbReference type="EMBL" id="CP093351">
    <property type="protein sequence ID" value="WOH15718.1"/>
    <property type="molecule type" value="Genomic_DNA"/>
</dbReference>
<dbReference type="InterPro" id="IPR032675">
    <property type="entry name" value="LRR_dom_sf"/>
</dbReference>
<gene>
    <name evidence="2" type="ORF">DCAR_0935261</name>
</gene>
<sequence>MMEPQLKSRRLVDDDRISSLPVELIYCILAHLPIHDVARTSILSRTWRNIWKTHTRLILDDSFSLKVSSKKSESCLSAFSGAVDKILFVHTGSIWDFELYVPEKLHQSHIDRWCKHLSDKGIRTLKLSNSEWNGCSIPSYIFDCSELTQLKLSKWFLSPPHKSGCFSNLIEVSLVDVVITSEISFGNQLQKLYLLRCRGIQHLSCQFTNNNNLRRLDISRCDTMDWRCFNYTNTLEVFTLFTYLPNFNKNKPVDLIKLLGSSPRLKSLSLVDLTLQTSNHPQSTIEHYLRKKEEAIEHYLESVDWTNVILHQLQFVEIFGEVGSRSVLHLIKLLAASSPSLRDMTLVCRKREHSFEELFMMKQELLRVPRISPQAQIVWRI</sequence>
<dbReference type="AlphaFoldDB" id="A0AAF0XWS9"/>
<dbReference type="InterPro" id="IPR001810">
    <property type="entry name" value="F-box_dom"/>
</dbReference>
<dbReference type="SUPFAM" id="SSF81383">
    <property type="entry name" value="F-box domain"/>
    <property type="match status" value="1"/>
</dbReference>
<accession>A0AAF0XWS9</accession>
<dbReference type="Proteomes" id="UP000077755">
    <property type="component" value="Chromosome 9"/>
</dbReference>
<dbReference type="PANTHER" id="PTHR31639">
    <property type="entry name" value="F-BOX PROTEIN-LIKE"/>
    <property type="match status" value="1"/>
</dbReference>